<dbReference type="STRING" id="1777138.AWB77_00088"/>
<evidence type="ECO:0000256" key="7">
    <source>
        <dbReference type="ARBA" id="ARBA00022801"/>
    </source>
</evidence>
<keyword evidence="12" id="KW-0969">Cilium</keyword>
<comment type="caution">
    <text evidence="12">The sequence shown here is derived from an EMBL/GenBank/DDBJ whole genome shotgun (WGS) entry which is preliminary data.</text>
</comment>
<evidence type="ECO:0000256" key="10">
    <source>
        <dbReference type="ARBA" id="ARBA00030835"/>
    </source>
</evidence>
<dbReference type="Pfam" id="PF01832">
    <property type="entry name" value="Glucosaminidase"/>
    <property type="match status" value="1"/>
</dbReference>
<evidence type="ECO:0000313" key="12">
    <source>
        <dbReference type="EMBL" id="SAK39470.1"/>
    </source>
</evidence>
<protein>
    <recommendedName>
        <fullName evidence="5">Peptidoglycan hydrolase FlgJ</fullName>
    </recommendedName>
    <alternativeName>
        <fullName evidence="10">Muramidase FlgJ</fullName>
    </alternativeName>
</protein>
<dbReference type="AlphaFoldDB" id="A0A157Z1L4"/>
<evidence type="ECO:0000259" key="11">
    <source>
        <dbReference type="SMART" id="SM00047"/>
    </source>
</evidence>
<dbReference type="InterPro" id="IPR051056">
    <property type="entry name" value="Glycosyl_Hydrolase_73"/>
</dbReference>
<evidence type="ECO:0000256" key="4">
    <source>
        <dbReference type="ARBA" id="ARBA00007974"/>
    </source>
</evidence>
<dbReference type="PANTHER" id="PTHR33308:SF9">
    <property type="entry name" value="PEPTIDOGLYCAN HYDROLASE FLGJ"/>
    <property type="match status" value="1"/>
</dbReference>
<dbReference type="RefSeq" id="WP_061132448.1">
    <property type="nucleotide sequence ID" value="NZ_FCNX02000001.1"/>
</dbReference>
<keyword evidence="7" id="KW-0378">Hydrolase</keyword>
<dbReference type="GO" id="GO:0004040">
    <property type="term" value="F:amidase activity"/>
    <property type="evidence" value="ECO:0007669"/>
    <property type="project" value="InterPro"/>
</dbReference>
<dbReference type="EMBL" id="FCNX02000001">
    <property type="protein sequence ID" value="SAK39470.1"/>
    <property type="molecule type" value="Genomic_DNA"/>
</dbReference>
<keyword evidence="12" id="KW-0966">Cell projection</keyword>
<organism evidence="12 13">
    <name type="scientific">Caballeronia fortuita</name>
    <dbReference type="NCBI Taxonomy" id="1777138"/>
    <lineage>
        <taxon>Bacteria</taxon>
        <taxon>Pseudomonadati</taxon>
        <taxon>Pseudomonadota</taxon>
        <taxon>Betaproteobacteria</taxon>
        <taxon>Burkholderiales</taxon>
        <taxon>Burkholderiaceae</taxon>
        <taxon>Caballeronia</taxon>
    </lineage>
</organism>
<reference evidence="12" key="1">
    <citation type="submission" date="2016-01" db="EMBL/GenBank/DDBJ databases">
        <authorList>
            <person name="Peeters C."/>
        </authorList>
    </citation>
    <scope>NUCLEOTIDE SEQUENCE</scope>
    <source>
        <strain evidence="12">LMG 29320</strain>
    </source>
</reference>
<dbReference type="PANTHER" id="PTHR33308">
    <property type="entry name" value="PEPTIDOGLYCAN HYDROLASE FLGJ"/>
    <property type="match status" value="1"/>
</dbReference>
<evidence type="ECO:0000256" key="1">
    <source>
        <dbReference type="ARBA" id="ARBA00002954"/>
    </source>
</evidence>
<proteinExistence type="inferred from homology"/>
<keyword evidence="6" id="KW-0574">Periplasm</keyword>
<evidence type="ECO:0000256" key="6">
    <source>
        <dbReference type="ARBA" id="ARBA00022764"/>
    </source>
</evidence>
<dbReference type="InterPro" id="IPR002901">
    <property type="entry name" value="MGlyc_endo_b_GlcNAc-like_dom"/>
</dbReference>
<dbReference type="NCBIfam" id="NF009354">
    <property type="entry name" value="PRK12709.1"/>
    <property type="match status" value="1"/>
</dbReference>
<dbReference type="GO" id="GO:0071555">
    <property type="term" value="P:cell wall organization"/>
    <property type="evidence" value="ECO:0007669"/>
    <property type="project" value="UniProtKB-KW"/>
</dbReference>
<evidence type="ECO:0000256" key="9">
    <source>
        <dbReference type="ARBA" id="ARBA00023316"/>
    </source>
</evidence>
<comment type="similarity">
    <text evidence="3">In the N-terminal section; belongs to the FlgJ family.</text>
</comment>
<keyword evidence="13" id="KW-1185">Reference proteome</keyword>
<feature type="domain" description="Mannosyl-glycoprotein endo-beta-N-acetylglucosamidase-like" evidence="11">
    <location>
        <begin position="195"/>
        <end position="353"/>
    </location>
</feature>
<comment type="similarity">
    <text evidence="4">In the C-terminal section; belongs to the glycosyl hydrolase 73 family.</text>
</comment>
<dbReference type="Proteomes" id="UP000054903">
    <property type="component" value="Unassembled WGS sequence"/>
</dbReference>
<dbReference type="GO" id="GO:0044780">
    <property type="term" value="P:bacterial-type flagellum assembly"/>
    <property type="evidence" value="ECO:0007669"/>
    <property type="project" value="InterPro"/>
</dbReference>
<evidence type="ECO:0000256" key="5">
    <source>
        <dbReference type="ARBA" id="ARBA00013433"/>
    </source>
</evidence>
<comment type="subcellular location">
    <subcellularLocation>
        <location evidence="2">Periplasm</location>
    </subcellularLocation>
</comment>
<dbReference type="Gene3D" id="2.10.70.40">
    <property type="entry name" value="peptidoglycan hydrolase"/>
    <property type="match status" value="1"/>
</dbReference>
<dbReference type="GO" id="GO:0042597">
    <property type="term" value="C:periplasmic space"/>
    <property type="evidence" value="ECO:0007669"/>
    <property type="project" value="UniProtKB-SubCell"/>
</dbReference>
<dbReference type="GO" id="GO:0071973">
    <property type="term" value="P:bacterial-type flagellum-dependent cell motility"/>
    <property type="evidence" value="ECO:0007669"/>
    <property type="project" value="TreeGrafter"/>
</dbReference>
<comment type="function">
    <text evidence="1">Flagellum-specific muramidase which hydrolyzes the peptidoglycan layer to assemble the rod structure in the periplasmic space.</text>
</comment>
<dbReference type="Pfam" id="PF10135">
    <property type="entry name" value="Rod-binding"/>
    <property type="match status" value="1"/>
</dbReference>
<evidence type="ECO:0000256" key="3">
    <source>
        <dbReference type="ARBA" id="ARBA00006880"/>
    </source>
</evidence>
<dbReference type="InterPro" id="IPR013377">
    <property type="entry name" value="FlgJ"/>
</dbReference>
<keyword evidence="8" id="KW-0326">Glycosidase</keyword>
<dbReference type="SMART" id="SM00047">
    <property type="entry name" value="LYZ2"/>
    <property type="match status" value="1"/>
</dbReference>
<dbReference type="GO" id="GO:0016798">
    <property type="term" value="F:hydrolase activity, acting on glycosyl bonds"/>
    <property type="evidence" value="ECO:0007669"/>
    <property type="project" value="UniProtKB-KW"/>
</dbReference>
<name>A0A157Z1L4_9BURK</name>
<dbReference type="PRINTS" id="PR01002">
    <property type="entry name" value="FLGFLGJ"/>
</dbReference>
<keyword evidence="9" id="KW-0961">Cell wall biogenesis/degradation</keyword>
<dbReference type="NCBIfam" id="TIGR02541">
    <property type="entry name" value="flagell_FlgJ"/>
    <property type="match status" value="1"/>
</dbReference>
<dbReference type="Gene3D" id="1.10.530.10">
    <property type="match status" value="1"/>
</dbReference>
<accession>A0A157Z1L4</accession>
<sequence>MNSNTNGIASAALASTDTSGGISNLSNRFALDTQGFDALRAQAGANPQQGLKEAAKQFDAVFTQMMLKSMRDATPSDSPFESNDTKSFTSMLDQQLSQQMSSKGIGVADMMLKQLMRNSGAQTGADGKGGAMGTSSTMNAMQTLGGMSGGGGDLDANAGNLAAMNAMAKAYAAAQANKGSAALAGKGYTAADSLEPPARGNGSDKVNAFVDRLAVPAQAASAATGIPARFIIGQAALESGWGKREIKHANGATSHNIFGIKATSNWTGKTVDSVTTEYVNGRPQKVVEKFRAYDSYEDALTDYASVIKNNPRYAPVIQASRDVAGFAHGMQKAGYATDPQYAKKLISIMRQIV</sequence>
<evidence type="ECO:0000313" key="13">
    <source>
        <dbReference type="Proteomes" id="UP000054903"/>
    </source>
</evidence>
<evidence type="ECO:0000256" key="2">
    <source>
        <dbReference type="ARBA" id="ARBA00004418"/>
    </source>
</evidence>
<evidence type="ECO:0000256" key="8">
    <source>
        <dbReference type="ARBA" id="ARBA00023295"/>
    </source>
</evidence>
<gene>
    <name evidence="12" type="ORF">AWB77_00088</name>
</gene>
<keyword evidence="12" id="KW-0282">Flagellum</keyword>
<dbReference type="InterPro" id="IPR019301">
    <property type="entry name" value="Flagellar_prot_FlgJ_N"/>
</dbReference>